<dbReference type="WBParaSite" id="Pan_g22661.t1">
    <property type="protein sequence ID" value="Pan_g22661.t1"/>
    <property type="gene ID" value="Pan_g22661"/>
</dbReference>
<dbReference type="GO" id="GO:0005737">
    <property type="term" value="C:cytoplasm"/>
    <property type="evidence" value="ECO:0007669"/>
    <property type="project" value="TreeGrafter"/>
</dbReference>
<dbReference type="SUPFAM" id="SSF49785">
    <property type="entry name" value="Galactose-binding domain-like"/>
    <property type="match status" value="2"/>
</dbReference>
<dbReference type="GO" id="GO:0050804">
    <property type="term" value="P:modulation of chemical synaptic transmission"/>
    <property type="evidence" value="ECO:0007669"/>
    <property type="project" value="TreeGrafter"/>
</dbReference>
<proteinExistence type="predicted"/>
<dbReference type="PANTHER" id="PTHR46306:SF1">
    <property type="entry name" value="BTB_POZ DOMAIN-CONTAINING PROTEIN 9"/>
    <property type="match status" value="1"/>
</dbReference>
<dbReference type="Proteomes" id="UP000492821">
    <property type="component" value="Unassembled WGS sequence"/>
</dbReference>
<evidence type="ECO:0000313" key="1">
    <source>
        <dbReference type="Proteomes" id="UP000492821"/>
    </source>
</evidence>
<name>A0A7E4VMI8_PANRE</name>
<keyword evidence="1" id="KW-1185">Reference proteome</keyword>
<dbReference type="AlphaFoldDB" id="A0A7E4VMI8"/>
<sequence length="247" mass="29451">MICDQWKRAQIVSKIENESVINEANKLRIVEKGFSSKTTESYFVVDLKQQFLLNRLKLKIYPSKSYAVCVSTDLHDWELVIDHSRHKCFGLQWLYFEERPVRFIRIHCDQSYNTYVKAFYSTIPFNFYIASPLTVRKLYETYAELKLLNGVTVRSNDSHYMQKRGDDILFQLSQPFYLTRIKLLLKKMSSYYIEISTNKENWTRVFEEEQVTGNRMAIFEKQPVSFIKIVGTHKVLNFFCLYKIEFS</sequence>
<reference evidence="1" key="1">
    <citation type="journal article" date="2013" name="Genetics">
        <title>The draft genome and transcriptome of Panagrellus redivivus are shaped by the harsh demands of a free-living lifestyle.</title>
        <authorList>
            <person name="Srinivasan J."/>
            <person name="Dillman A.R."/>
            <person name="Macchietto M.G."/>
            <person name="Heikkinen L."/>
            <person name="Lakso M."/>
            <person name="Fracchia K.M."/>
            <person name="Antoshechkin I."/>
            <person name="Mortazavi A."/>
            <person name="Wong G."/>
            <person name="Sternberg P.W."/>
        </authorList>
    </citation>
    <scope>NUCLEOTIDE SEQUENCE [LARGE SCALE GENOMIC DNA]</scope>
    <source>
        <strain evidence="1">MT8872</strain>
    </source>
</reference>
<evidence type="ECO:0000313" key="2">
    <source>
        <dbReference type="WBParaSite" id="Pan_g22661.t1"/>
    </source>
</evidence>
<dbReference type="InterPro" id="IPR052407">
    <property type="entry name" value="BTB_POZ_domain_cont_9"/>
</dbReference>
<dbReference type="PANTHER" id="PTHR46306">
    <property type="entry name" value="BTB/POZ DOMAIN-CONTAINING PROTEIN 9"/>
    <property type="match status" value="1"/>
</dbReference>
<dbReference type="GO" id="GO:0008344">
    <property type="term" value="P:adult locomotory behavior"/>
    <property type="evidence" value="ECO:0007669"/>
    <property type="project" value="TreeGrafter"/>
</dbReference>
<dbReference type="InterPro" id="IPR008979">
    <property type="entry name" value="Galactose-bd-like_sf"/>
</dbReference>
<organism evidence="1 2">
    <name type="scientific">Panagrellus redivivus</name>
    <name type="common">Microworm</name>
    <dbReference type="NCBI Taxonomy" id="6233"/>
    <lineage>
        <taxon>Eukaryota</taxon>
        <taxon>Metazoa</taxon>
        <taxon>Ecdysozoa</taxon>
        <taxon>Nematoda</taxon>
        <taxon>Chromadorea</taxon>
        <taxon>Rhabditida</taxon>
        <taxon>Tylenchina</taxon>
        <taxon>Panagrolaimomorpha</taxon>
        <taxon>Panagrolaimoidea</taxon>
        <taxon>Panagrolaimidae</taxon>
        <taxon>Panagrellus</taxon>
    </lineage>
</organism>
<reference evidence="2" key="2">
    <citation type="submission" date="2020-10" db="UniProtKB">
        <authorList>
            <consortium name="WormBaseParasite"/>
        </authorList>
    </citation>
    <scope>IDENTIFICATION</scope>
</reference>
<protein>
    <submittedName>
        <fullName evidence="2">F5/8 type C domain-containing protein</fullName>
    </submittedName>
</protein>
<dbReference type="GO" id="GO:0048512">
    <property type="term" value="P:circadian behavior"/>
    <property type="evidence" value="ECO:0007669"/>
    <property type="project" value="TreeGrafter"/>
</dbReference>
<accession>A0A7E4VMI8</accession>
<dbReference type="Gene3D" id="2.60.120.260">
    <property type="entry name" value="Galactose-binding domain-like"/>
    <property type="match status" value="2"/>
</dbReference>